<evidence type="ECO:0000259" key="14">
    <source>
        <dbReference type="SMART" id="SM01011"/>
    </source>
</evidence>
<dbReference type="Pfam" id="PF05195">
    <property type="entry name" value="AMP_N"/>
    <property type="match status" value="1"/>
</dbReference>
<sequence length="459" mass="51073">MNPTPPITRYAERRERLRQLMLAQTQGKPAVAIIFTAPEVMRNRDADYPYRHDSYFYYLSGFTEPQACLVIRTHAPDGQQHHLFCRAKNEEREIWDGYRFGPDQAQQSFGLDQAHTIETLDQQLPGWLANQQAVFYALGSDIDLDQRVQGWLDQVRQQSRAGVSAPHTLFDVRTLLDEMRLFKDADEIALMQRAADISVAAHRRAMELTRPGLFEYQIEASLLHTFRYHGASAPAYGSIVASGAHACVLHYRNNDACLQAGDLLLIDAGCEFGSYAADITRTFPINGRFSPAQRELYEIVLAAQSAAIAATYPGQPFNAPHDAALEVLISGLLSLGLLQGTVPEILANGAYRQFYMHRTSHWLGMDVHDCGEYRAAATDDQSERPWRALAPGMVLTIEPGLYVRPHPNVPERYWNIGIRIEDDVLVTATGCDVMTAAAPKTVADIESLMQAASTAAALP</sequence>
<evidence type="ECO:0000256" key="3">
    <source>
        <dbReference type="ARBA" id="ARBA00008766"/>
    </source>
</evidence>
<keyword evidence="5" id="KW-0645">Protease</keyword>
<dbReference type="GO" id="GO:0030145">
    <property type="term" value="F:manganese ion binding"/>
    <property type="evidence" value="ECO:0007669"/>
    <property type="project" value="InterPro"/>
</dbReference>
<dbReference type="InterPro" id="IPR000994">
    <property type="entry name" value="Pept_M24"/>
</dbReference>
<dbReference type="EC" id="3.4.11.9" evidence="4"/>
<comment type="catalytic activity">
    <reaction evidence="1">
        <text>Release of any N-terminal amino acid, including proline, that is linked to proline, even from a dipeptide or tripeptide.</text>
        <dbReference type="EC" id="3.4.11.9"/>
    </reaction>
</comment>
<evidence type="ECO:0000256" key="7">
    <source>
        <dbReference type="ARBA" id="ARBA00022801"/>
    </source>
</evidence>
<dbReference type="FunFam" id="3.90.230.10:FF:000002">
    <property type="entry name" value="Xaa-Pro aminopeptidase 3"/>
    <property type="match status" value="1"/>
</dbReference>
<evidence type="ECO:0000313" key="15">
    <source>
        <dbReference type="EMBL" id="RCS58702.1"/>
    </source>
</evidence>
<dbReference type="SMART" id="SM01011">
    <property type="entry name" value="AMP_N"/>
    <property type="match status" value="1"/>
</dbReference>
<keyword evidence="9" id="KW-0464">Manganese</keyword>
<evidence type="ECO:0000256" key="13">
    <source>
        <dbReference type="RuleBase" id="RU000590"/>
    </source>
</evidence>
<dbReference type="PANTHER" id="PTHR43226:SF4">
    <property type="entry name" value="XAA-PRO AMINOPEPTIDASE 3"/>
    <property type="match status" value="1"/>
</dbReference>
<dbReference type="Proteomes" id="UP000252357">
    <property type="component" value="Unassembled WGS sequence"/>
</dbReference>
<comment type="cofactor">
    <cofactor evidence="2">
        <name>Mn(2+)</name>
        <dbReference type="ChEBI" id="CHEBI:29035"/>
    </cofactor>
</comment>
<dbReference type="InterPro" id="IPR036005">
    <property type="entry name" value="Creatinase/aminopeptidase-like"/>
</dbReference>
<evidence type="ECO:0000256" key="8">
    <source>
        <dbReference type="ARBA" id="ARBA00023049"/>
    </source>
</evidence>
<dbReference type="CDD" id="cd01087">
    <property type="entry name" value="Prolidase"/>
    <property type="match status" value="1"/>
</dbReference>
<evidence type="ECO:0000256" key="9">
    <source>
        <dbReference type="ARBA" id="ARBA00023211"/>
    </source>
</evidence>
<accession>A0A368L5L0</accession>
<keyword evidence="15" id="KW-0031">Aminopeptidase</keyword>
<proteinExistence type="inferred from homology"/>
<dbReference type="PROSITE" id="PS00491">
    <property type="entry name" value="PROLINE_PEPTIDASE"/>
    <property type="match status" value="1"/>
</dbReference>
<dbReference type="SUPFAM" id="SSF53092">
    <property type="entry name" value="Creatinase/prolidase N-terminal domain"/>
    <property type="match status" value="1"/>
</dbReference>
<dbReference type="GO" id="GO:0005829">
    <property type="term" value="C:cytosol"/>
    <property type="evidence" value="ECO:0007669"/>
    <property type="project" value="TreeGrafter"/>
</dbReference>
<dbReference type="NCBIfam" id="NF008131">
    <property type="entry name" value="PRK10879.1"/>
    <property type="match status" value="1"/>
</dbReference>
<keyword evidence="7 15" id="KW-0378">Hydrolase</keyword>
<dbReference type="OrthoDB" id="9806388at2"/>
<dbReference type="InterPro" id="IPR052433">
    <property type="entry name" value="X-Pro_dipept-like"/>
</dbReference>
<dbReference type="AlphaFoldDB" id="A0A368L5L0"/>
<reference evidence="15 16" key="1">
    <citation type="journal article" date="2018" name="Int. J. Syst. Evol. Microbiol.">
        <title>Parvibium lacunae gen. nov., sp. nov., a new member of the family Alcaligenaceae isolated from a freshwater pond.</title>
        <authorList>
            <person name="Chen W.M."/>
            <person name="Xie P.B."/>
            <person name="Hsu M.Y."/>
            <person name="Sheu S.Y."/>
        </authorList>
    </citation>
    <scope>NUCLEOTIDE SEQUENCE [LARGE SCALE GENOMIC DNA]</scope>
    <source>
        <strain evidence="15 16">KMB9</strain>
    </source>
</reference>
<comment type="similarity">
    <text evidence="3 13">Belongs to the peptidase M24B family.</text>
</comment>
<evidence type="ECO:0000256" key="2">
    <source>
        <dbReference type="ARBA" id="ARBA00001936"/>
    </source>
</evidence>
<organism evidence="15 16">
    <name type="scientific">Parvibium lacunae</name>
    <dbReference type="NCBI Taxonomy" id="1888893"/>
    <lineage>
        <taxon>Bacteria</taxon>
        <taxon>Pseudomonadati</taxon>
        <taxon>Pseudomonadota</taxon>
        <taxon>Betaproteobacteria</taxon>
        <taxon>Burkholderiales</taxon>
        <taxon>Alcaligenaceae</taxon>
        <taxon>Parvibium</taxon>
    </lineage>
</organism>
<name>A0A368L5L0_9BURK</name>
<keyword evidence="6 13" id="KW-0479">Metal-binding</keyword>
<dbReference type="InterPro" id="IPR029149">
    <property type="entry name" value="Creatin/AminoP/Spt16_N"/>
</dbReference>
<protein>
    <recommendedName>
        <fullName evidence="10">Xaa-Pro aminopeptidase</fullName>
        <ecNumber evidence="4">3.4.11.9</ecNumber>
    </recommendedName>
    <alternativeName>
        <fullName evidence="11">Aminopeptidase P II</fullName>
    </alternativeName>
    <alternativeName>
        <fullName evidence="12">X-Pro aminopeptidase</fullName>
    </alternativeName>
</protein>
<dbReference type="EMBL" id="QPGB01000002">
    <property type="protein sequence ID" value="RCS58702.1"/>
    <property type="molecule type" value="Genomic_DNA"/>
</dbReference>
<comment type="caution">
    <text evidence="15">The sequence shown here is derived from an EMBL/GenBank/DDBJ whole genome shotgun (WGS) entry which is preliminary data.</text>
</comment>
<dbReference type="PANTHER" id="PTHR43226">
    <property type="entry name" value="XAA-PRO AMINOPEPTIDASE 3"/>
    <property type="match status" value="1"/>
</dbReference>
<dbReference type="GO" id="GO:0006508">
    <property type="term" value="P:proteolysis"/>
    <property type="evidence" value="ECO:0007669"/>
    <property type="project" value="UniProtKB-KW"/>
</dbReference>
<dbReference type="InterPro" id="IPR007865">
    <property type="entry name" value="Aminopep_P_N"/>
</dbReference>
<evidence type="ECO:0000313" key="16">
    <source>
        <dbReference type="Proteomes" id="UP000252357"/>
    </source>
</evidence>
<evidence type="ECO:0000256" key="4">
    <source>
        <dbReference type="ARBA" id="ARBA00012574"/>
    </source>
</evidence>
<dbReference type="InterPro" id="IPR001131">
    <property type="entry name" value="Peptidase_M24B_aminopep-P_CS"/>
</dbReference>
<keyword evidence="8" id="KW-0482">Metalloprotease</keyword>
<dbReference type="Pfam" id="PF00557">
    <property type="entry name" value="Peptidase_M24"/>
    <property type="match status" value="1"/>
</dbReference>
<dbReference type="SUPFAM" id="SSF55920">
    <property type="entry name" value="Creatinase/aminopeptidase"/>
    <property type="match status" value="1"/>
</dbReference>
<dbReference type="Gene3D" id="3.90.230.10">
    <property type="entry name" value="Creatinase/methionine aminopeptidase superfamily"/>
    <property type="match status" value="1"/>
</dbReference>
<keyword evidence="16" id="KW-1185">Reference proteome</keyword>
<evidence type="ECO:0000256" key="12">
    <source>
        <dbReference type="ARBA" id="ARBA00081411"/>
    </source>
</evidence>
<evidence type="ECO:0000256" key="10">
    <source>
        <dbReference type="ARBA" id="ARBA00069363"/>
    </source>
</evidence>
<gene>
    <name evidence="15" type="ORF">DU000_06130</name>
</gene>
<dbReference type="Gene3D" id="3.40.350.10">
    <property type="entry name" value="Creatinase/prolidase N-terminal domain"/>
    <property type="match status" value="1"/>
</dbReference>
<evidence type="ECO:0000256" key="11">
    <source>
        <dbReference type="ARBA" id="ARBA00075356"/>
    </source>
</evidence>
<evidence type="ECO:0000256" key="6">
    <source>
        <dbReference type="ARBA" id="ARBA00022723"/>
    </source>
</evidence>
<dbReference type="GO" id="GO:0070006">
    <property type="term" value="F:metalloaminopeptidase activity"/>
    <property type="evidence" value="ECO:0007669"/>
    <property type="project" value="InterPro"/>
</dbReference>
<evidence type="ECO:0000256" key="1">
    <source>
        <dbReference type="ARBA" id="ARBA00001424"/>
    </source>
</evidence>
<evidence type="ECO:0000256" key="5">
    <source>
        <dbReference type="ARBA" id="ARBA00022670"/>
    </source>
</evidence>
<feature type="domain" description="Aminopeptidase P N-terminal" evidence="14">
    <location>
        <begin position="5"/>
        <end position="145"/>
    </location>
</feature>